<comment type="catalytic activity">
    <reaction evidence="10">
        <text>tRNA(Met) + L-methionine + ATP = L-methionyl-tRNA(Met) + AMP + diphosphate</text>
        <dbReference type="Rhea" id="RHEA:13481"/>
        <dbReference type="Rhea" id="RHEA-COMP:9667"/>
        <dbReference type="Rhea" id="RHEA-COMP:9698"/>
        <dbReference type="ChEBI" id="CHEBI:30616"/>
        <dbReference type="ChEBI" id="CHEBI:33019"/>
        <dbReference type="ChEBI" id="CHEBI:57844"/>
        <dbReference type="ChEBI" id="CHEBI:78442"/>
        <dbReference type="ChEBI" id="CHEBI:78530"/>
        <dbReference type="ChEBI" id="CHEBI:456215"/>
        <dbReference type="EC" id="6.1.1.10"/>
    </reaction>
</comment>
<reference evidence="14" key="1">
    <citation type="journal article" date="2023" name="Mol. Phylogenet. Evol.">
        <title>Genome-scale phylogeny and comparative genomics of the fungal order Sordariales.</title>
        <authorList>
            <person name="Hensen N."/>
            <person name="Bonometti L."/>
            <person name="Westerberg I."/>
            <person name="Brannstrom I.O."/>
            <person name="Guillou S."/>
            <person name="Cros-Aarteil S."/>
            <person name="Calhoun S."/>
            <person name="Haridas S."/>
            <person name="Kuo A."/>
            <person name="Mondo S."/>
            <person name="Pangilinan J."/>
            <person name="Riley R."/>
            <person name="LaButti K."/>
            <person name="Andreopoulos B."/>
            <person name="Lipzen A."/>
            <person name="Chen C."/>
            <person name="Yan M."/>
            <person name="Daum C."/>
            <person name="Ng V."/>
            <person name="Clum A."/>
            <person name="Steindorff A."/>
            <person name="Ohm R.A."/>
            <person name="Martin F."/>
            <person name="Silar P."/>
            <person name="Natvig D.O."/>
            <person name="Lalanne C."/>
            <person name="Gautier V."/>
            <person name="Ament-Velasquez S.L."/>
            <person name="Kruys A."/>
            <person name="Hutchinson M.I."/>
            <person name="Powell A.J."/>
            <person name="Barry K."/>
            <person name="Miller A.N."/>
            <person name="Grigoriev I.V."/>
            <person name="Debuchy R."/>
            <person name="Gladieux P."/>
            <person name="Hiltunen Thoren M."/>
            <person name="Johannesson H."/>
        </authorList>
    </citation>
    <scope>NUCLEOTIDE SEQUENCE</scope>
    <source>
        <strain evidence="14">CBS 892.96</strain>
    </source>
</reference>
<dbReference type="EMBL" id="MU866088">
    <property type="protein sequence ID" value="KAK4181287.1"/>
    <property type="molecule type" value="Genomic_DNA"/>
</dbReference>
<evidence type="ECO:0000256" key="7">
    <source>
        <dbReference type="ARBA" id="ARBA00022917"/>
    </source>
</evidence>
<dbReference type="InterPro" id="IPR041872">
    <property type="entry name" value="Anticodon_Met"/>
</dbReference>
<dbReference type="Pfam" id="PF09334">
    <property type="entry name" value="tRNA-synt_1g"/>
    <property type="match status" value="2"/>
</dbReference>
<dbReference type="Proteomes" id="UP001302321">
    <property type="component" value="Unassembled WGS sequence"/>
</dbReference>
<evidence type="ECO:0000313" key="15">
    <source>
        <dbReference type="Proteomes" id="UP001302321"/>
    </source>
</evidence>
<dbReference type="Gene3D" id="2.20.28.20">
    <property type="entry name" value="Methionyl-tRNA synthetase, Zn-domain"/>
    <property type="match status" value="1"/>
</dbReference>
<dbReference type="InterPro" id="IPR014758">
    <property type="entry name" value="Met-tRNA_synth"/>
</dbReference>
<dbReference type="InterPro" id="IPR023458">
    <property type="entry name" value="Met-tRNA_ligase_1"/>
</dbReference>
<dbReference type="GO" id="GO:0006431">
    <property type="term" value="P:methionyl-tRNA aminoacylation"/>
    <property type="evidence" value="ECO:0007669"/>
    <property type="project" value="InterPro"/>
</dbReference>
<keyword evidence="4 11" id="KW-0436">Ligase</keyword>
<dbReference type="GO" id="GO:0005524">
    <property type="term" value="F:ATP binding"/>
    <property type="evidence" value="ECO:0007669"/>
    <property type="project" value="UniProtKB-KW"/>
</dbReference>
<dbReference type="PANTHER" id="PTHR45765">
    <property type="entry name" value="METHIONINE--TRNA LIGASE"/>
    <property type="match status" value="1"/>
</dbReference>
<dbReference type="SUPFAM" id="SSF52374">
    <property type="entry name" value="Nucleotidylyl transferase"/>
    <property type="match status" value="1"/>
</dbReference>
<evidence type="ECO:0000259" key="12">
    <source>
        <dbReference type="Pfam" id="PF09334"/>
    </source>
</evidence>
<accession>A0AAN6WJ16</accession>
<evidence type="ECO:0000256" key="5">
    <source>
        <dbReference type="ARBA" id="ARBA00022741"/>
    </source>
</evidence>
<dbReference type="Gene3D" id="1.10.730.10">
    <property type="entry name" value="Isoleucyl-tRNA Synthetase, Domain 1"/>
    <property type="match status" value="1"/>
</dbReference>
<dbReference type="InterPro" id="IPR014729">
    <property type="entry name" value="Rossmann-like_a/b/a_fold"/>
</dbReference>
<dbReference type="GO" id="GO:0004825">
    <property type="term" value="F:methionine-tRNA ligase activity"/>
    <property type="evidence" value="ECO:0007669"/>
    <property type="project" value="UniProtKB-EC"/>
</dbReference>
<feature type="domain" description="Methionyl/Leucyl tRNA synthetase" evidence="12">
    <location>
        <begin position="18"/>
        <end position="296"/>
    </location>
</feature>
<feature type="domain" description="Methionyl/Leucyl tRNA synthetase" evidence="12">
    <location>
        <begin position="325"/>
        <end position="439"/>
    </location>
</feature>
<evidence type="ECO:0000313" key="14">
    <source>
        <dbReference type="EMBL" id="KAK4181287.1"/>
    </source>
</evidence>
<dbReference type="Pfam" id="PF19303">
    <property type="entry name" value="Anticodon_3"/>
    <property type="match status" value="1"/>
</dbReference>
<dbReference type="NCBIfam" id="TIGR00398">
    <property type="entry name" value="metG"/>
    <property type="match status" value="1"/>
</dbReference>
<dbReference type="InterPro" id="IPR029038">
    <property type="entry name" value="MetRS_Zn"/>
</dbReference>
<dbReference type="InterPro" id="IPR015413">
    <property type="entry name" value="Methionyl/Leucyl_tRNA_Synth"/>
</dbReference>
<dbReference type="InterPro" id="IPR001412">
    <property type="entry name" value="aa-tRNA-synth_I_CS"/>
</dbReference>
<evidence type="ECO:0000256" key="8">
    <source>
        <dbReference type="ARBA" id="ARBA00023146"/>
    </source>
</evidence>
<dbReference type="AlphaFoldDB" id="A0AAN6WJ16"/>
<evidence type="ECO:0000256" key="4">
    <source>
        <dbReference type="ARBA" id="ARBA00022598"/>
    </source>
</evidence>
<keyword evidence="8 11" id="KW-0030">Aminoacyl-tRNA synthetase</keyword>
<evidence type="ECO:0000256" key="3">
    <source>
        <dbReference type="ARBA" id="ARBA00012838"/>
    </source>
</evidence>
<keyword evidence="7 11" id="KW-0648">Protein biosynthesis</keyword>
<sequence length="626" mass="70782">MGSKLDKVPLPKPGERNVLITSALPYVNNVPHLGNIIGSVLSADVFARYCRGRGDNTVFVGGTDEFGTTTSLRAMEEGVTPKELCDKYYEIHKGIYEWFNISFDIFGRTTNERHTEITQDVFRELWGKGVVKVRVVEQLWCEKCEGFVFDRLVEGVCPECGYSKARGDQCGSCDCVFDAVRLVEPRCKIDGKTPVRRESKHLFLDIERLGSELKRLFRKKGGSWSENAREIVKGTVRRGLGNFTMCITRDRLDWGTPVPEWLAGFEGKVFYPWWDALLGYISITASGMEEWEEWWRPSKFIAIKGNGDNPDSSYNCGNNKTNPDIDVQLYQFLGADNILFHAILFPATLLALTPPYTALHHIASTNYLTYQGGKFSKSLGVGVFGDNARETGLSADIFRFYLLESRPEGSEDTEFTWDRLIKVNNELLVGKVGKFIGKVLDLLNAKPYFGVVPHRHFYVNGSLPSTVMQKIASVKEDVHRLLGRYVTQLVKVELRGGLETLLELTWGGIAFLDWAGNTCSWMDMSNGYRGEWQAVLELVINLVYLLAMMLDPYIPDTARYIYKVLMVEQPVGRLEEHWFNGSQGVIKPGHKVGKWEEVEALFACIKEEKAKEWEQKFGGKGKEAAV</sequence>
<gene>
    <name evidence="14" type="ORF">QBC36DRAFT_368753</name>
</gene>
<keyword evidence="6 11" id="KW-0067">ATP-binding</keyword>
<evidence type="ECO:0000256" key="10">
    <source>
        <dbReference type="ARBA" id="ARBA00047364"/>
    </source>
</evidence>
<dbReference type="EC" id="6.1.1.10" evidence="3"/>
<dbReference type="SUPFAM" id="SSF47323">
    <property type="entry name" value="Anticodon-binding domain of a subclass of class I aminoacyl-tRNA synthetases"/>
    <property type="match status" value="1"/>
</dbReference>
<dbReference type="InterPro" id="IPR033911">
    <property type="entry name" value="MetRS_core"/>
</dbReference>
<name>A0AAN6WJ16_9PEZI</name>
<dbReference type="GO" id="GO:0017101">
    <property type="term" value="C:aminoacyl-tRNA synthetase multienzyme complex"/>
    <property type="evidence" value="ECO:0007669"/>
    <property type="project" value="TreeGrafter"/>
</dbReference>
<dbReference type="Gene3D" id="3.40.50.620">
    <property type="entry name" value="HUPs"/>
    <property type="match status" value="1"/>
</dbReference>
<reference evidence="14" key="2">
    <citation type="submission" date="2023-05" db="EMBL/GenBank/DDBJ databases">
        <authorList>
            <consortium name="Lawrence Berkeley National Laboratory"/>
            <person name="Steindorff A."/>
            <person name="Hensen N."/>
            <person name="Bonometti L."/>
            <person name="Westerberg I."/>
            <person name="Brannstrom I.O."/>
            <person name="Guillou S."/>
            <person name="Cros-Aarteil S."/>
            <person name="Calhoun S."/>
            <person name="Haridas S."/>
            <person name="Kuo A."/>
            <person name="Mondo S."/>
            <person name="Pangilinan J."/>
            <person name="Riley R."/>
            <person name="Labutti K."/>
            <person name="Andreopoulos B."/>
            <person name="Lipzen A."/>
            <person name="Chen C."/>
            <person name="Yanf M."/>
            <person name="Daum C."/>
            <person name="Ng V."/>
            <person name="Clum A."/>
            <person name="Ohm R."/>
            <person name="Martin F."/>
            <person name="Silar P."/>
            <person name="Natvig D."/>
            <person name="Lalanne C."/>
            <person name="Gautier V."/>
            <person name="Ament-Velasquez S.L."/>
            <person name="Kruys A."/>
            <person name="Hutchinson M.I."/>
            <person name="Powell A.J."/>
            <person name="Barry K."/>
            <person name="Miller A.N."/>
            <person name="Grigoriev I.V."/>
            <person name="Debuchy R."/>
            <person name="Gladieux P."/>
            <person name="Thoren M.H."/>
            <person name="Johannesson H."/>
        </authorList>
    </citation>
    <scope>NUCLEOTIDE SEQUENCE</scope>
    <source>
        <strain evidence="14">CBS 892.96</strain>
    </source>
</reference>
<feature type="domain" description="Methionyl-tRNA synthetase anticodon-binding" evidence="13">
    <location>
        <begin position="473"/>
        <end position="620"/>
    </location>
</feature>
<evidence type="ECO:0000256" key="11">
    <source>
        <dbReference type="RuleBase" id="RU363039"/>
    </source>
</evidence>
<evidence type="ECO:0000256" key="6">
    <source>
        <dbReference type="ARBA" id="ARBA00022840"/>
    </source>
</evidence>
<evidence type="ECO:0000259" key="13">
    <source>
        <dbReference type="Pfam" id="PF19303"/>
    </source>
</evidence>
<comment type="caution">
    <text evidence="14">The sequence shown here is derived from an EMBL/GenBank/DDBJ whole genome shotgun (WGS) entry which is preliminary data.</text>
</comment>
<dbReference type="PROSITE" id="PS00178">
    <property type="entry name" value="AA_TRNA_LIGASE_I"/>
    <property type="match status" value="1"/>
</dbReference>
<dbReference type="CDD" id="cd00814">
    <property type="entry name" value="MetRS_core"/>
    <property type="match status" value="1"/>
</dbReference>
<keyword evidence="15" id="KW-1185">Reference proteome</keyword>
<comment type="similarity">
    <text evidence="2 11">Belongs to the class-I aminoacyl-tRNA synthetase family.</text>
</comment>
<protein>
    <recommendedName>
        <fullName evidence="3">methionine--tRNA ligase</fullName>
        <ecNumber evidence="3">6.1.1.10</ecNumber>
    </recommendedName>
    <alternativeName>
        <fullName evidence="9">Methionyl-tRNA synthetase</fullName>
    </alternativeName>
</protein>
<comment type="subcellular location">
    <subcellularLocation>
        <location evidence="1">Cytoplasm</location>
    </subcellularLocation>
</comment>
<evidence type="ECO:0000256" key="9">
    <source>
        <dbReference type="ARBA" id="ARBA00030904"/>
    </source>
</evidence>
<dbReference type="GO" id="GO:0005829">
    <property type="term" value="C:cytosol"/>
    <property type="evidence" value="ECO:0007669"/>
    <property type="project" value="TreeGrafter"/>
</dbReference>
<dbReference type="InterPro" id="IPR009080">
    <property type="entry name" value="tRNAsynth_Ia_anticodon-bd"/>
</dbReference>
<dbReference type="PANTHER" id="PTHR45765:SF1">
    <property type="entry name" value="METHIONINE--TRNA LIGASE, CYTOPLASMIC"/>
    <property type="match status" value="1"/>
</dbReference>
<evidence type="ECO:0000256" key="2">
    <source>
        <dbReference type="ARBA" id="ARBA00005594"/>
    </source>
</evidence>
<proteinExistence type="inferred from homology"/>
<dbReference type="SUPFAM" id="SSF57770">
    <property type="entry name" value="Methionyl-tRNA synthetase (MetRS), Zn-domain"/>
    <property type="match status" value="1"/>
</dbReference>
<keyword evidence="5 11" id="KW-0547">Nucleotide-binding</keyword>
<organism evidence="14 15">
    <name type="scientific">Triangularia setosa</name>
    <dbReference type="NCBI Taxonomy" id="2587417"/>
    <lineage>
        <taxon>Eukaryota</taxon>
        <taxon>Fungi</taxon>
        <taxon>Dikarya</taxon>
        <taxon>Ascomycota</taxon>
        <taxon>Pezizomycotina</taxon>
        <taxon>Sordariomycetes</taxon>
        <taxon>Sordariomycetidae</taxon>
        <taxon>Sordariales</taxon>
        <taxon>Podosporaceae</taxon>
        <taxon>Triangularia</taxon>
    </lineage>
</organism>
<evidence type="ECO:0000256" key="1">
    <source>
        <dbReference type="ARBA" id="ARBA00004496"/>
    </source>
</evidence>
<dbReference type="PRINTS" id="PR01041">
    <property type="entry name" value="TRNASYNTHMET"/>
</dbReference>